<evidence type="ECO:0000313" key="3">
    <source>
        <dbReference type="Proteomes" id="UP000198561"/>
    </source>
</evidence>
<reference evidence="2 3" key="1">
    <citation type="submission" date="2016-10" db="EMBL/GenBank/DDBJ databases">
        <authorList>
            <person name="de Groot N.N."/>
        </authorList>
    </citation>
    <scope>NUCLEOTIDE SEQUENCE [LARGE SCALE GENOMIC DNA]</scope>
    <source>
        <strain evidence="2 3">DSM 23031</strain>
    </source>
</reference>
<evidence type="ECO:0008006" key="4">
    <source>
        <dbReference type="Google" id="ProtNLM"/>
    </source>
</evidence>
<dbReference type="OrthoDB" id="1492374at2"/>
<feature type="chain" id="PRO_5011645353" description="Outer membrane protein beta-barrel domain-containing protein" evidence="1">
    <location>
        <begin position="20"/>
        <end position="166"/>
    </location>
</feature>
<accession>A0A1H6HGH7</accession>
<name>A0A1H6HGH7_CHRCI</name>
<evidence type="ECO:0000313" key="2">
    <source>
        <dbReference type="EMBL" id="SEH33258.1"/>
    </source>
</evidence>
<sequence>MKKLLLLGAFALLGGAAQAQEGFKIGGHIGVPVSDASDASSFTLGVDAAYMWNIAKGFDLGVTTGYSHFFGKDHFDDFGFVPVAVSGKYRFSGAPIFVGLDLGYGISTKDGVDGGFYAQPKFGYQMSKGELYIGYQSISNKRDLPGWGRYSWNVGAVNLGYNFFIK</sequence>
<organism evidence="2 3">
    <name type="scientific">Chryseobacterium culicis</name>
    <dbReference type="NCBI Taxonomy" id="680127"/>
    <lineage>
        <taxon>Bacteria</taxon>
        <taxon>Pseudomonadati</taxon>
        <taxon>Bacteroidota</taxon>
        <taxon>Flavobacteriia</taxon>
        <taxon>Flavobacteriales</taxon>
        <taxon>Weeksellaceae</taxon>
        <taxon>Chryseobacterium group</taxon>
        <taxon>Chryseobacterium</taxon>
    </lineage>
</organism>
<dbReference type="EMBL" id="FNWQ01000002">
    <property type="protein sequence ID" value="SEH33258.1"/>
    <property type="molecule type" value="Genomic_DNA"/>
</dbReference>
<dbReference type="RefSeq" id="WP_089692305.1">
    <property type="nucleotide sequence ID" value="NZ_DALZIY010000002.1"/>
</dbReference>
<feature type="signal peptide" evidence="1">
    <location>
        <begin position="1"/>
        <end position="19"/>
    </location>
</feature>
<evidence type="ECO:0000256" key="1">
    <source>
        <dbReference type="SAM" id="SignalP"/>
    </source>
</evidence>
<dbReference type="AlphaFoldDB" id="A0A1H6HGH7"/>
<protein>
    <recommendedName>
        <fullName evidence="4">Outer membrane protein beta-barrel domain-containing protein</fullName>
    </recommendedName>
</protein>
<keyword evidence="1" id="KW-0732">Signal</keyword>
<dbReference type="STRING" id="680127.SAMN05421593_2226"/>
<proteinExistence type="predicted"/>
<dbReference type="Proteomes" id="UP000198561">
    <property type="component" value="Unassembled WGS sequence"/>
</dbReference>
<gene>
    <name evidence="2" type="ORF">SAMN05421593_2226</name>
</gene>